<dbReference type="SUPFAM" id="SSF55961">
    <property type="entry name" value="Bet v1-like"/>
    <property type="match status" value="1"/>
</dbReference>
<dbReference type="CDD" id="cd07822">
    <property type="entry name" value="SRPBCC_4"/>
    <property type="match status" value="1"/>
</dbReference>
<feature type="non-terminal residue" evidence="2">
    <location>
        <position position="177"/>
    </location>
</feature>
<dbReference type="PANTHER" id="PTHR36166:SF1">
    <property type="entry name" value="SRPBCC DOMAIN-CONTAINING PROTEIN"/>
    <property type="match status" value="1"/>
</dbReference>
<dbReference type="Proteomes" id="UP000749646">
    <property type="component" value="Unassembled WGS sequence"/>
</dbReference>
<evidence type="ECO:0000313" key="2">
    <source>
        <dbReference type="EMBL" id="KAF9918858.1"/>
    </source>
</evidence>
<feature type="region of interest" description="Disordered" evidence="1">
    <location>
        <begin position="95"/>
        <end position="118"/>
    </location>
</feature>
<dbReference type="Gene3D" id="3.30.530.20">
    <property type="match status" value="1"/>
</dbReference>
<dbReference type="PANTHER" id="PTHR36166">
    <property type="entry name" value="CHROMOSOME 9, WHOLE GENOME SHOTGUN SEQUENCE"/>
    <property type="match status" value="1"/>
</dbReference>
<reference evidence="2" key="1">
    <citation type="journal article" date="2020" name="Fungal Divers.">
        <title>Resolving the Mortierellaceae phylogeny through synthesis of multi-gene phylogenetics and phylogenomics.</title>
        <authorList>
            <person name="Vandepol N."/>
            <person name="Liber J."/>
            <person name="Desiro A."/>
            <person name="Na H."/>
            <person name="Kennedy M."/>
            <person name="Barry K."/>
            <person name="Grigoriev I.V."/>
            <person name="Miller A.N."/>
            <person name="O'Donnell K."/>
            <person name="Stajich J.E."/>
            <person name="Bonito G."/>
        </authorList>
    </citation>
    <scope>NUCLEOTIDE SEQUENCE</scope>
    <source>
        <strain evidence="2">MES-2147</strain>
    </source>
</reference>
<evidence type="ECO:0000313" key="3">
    <source>
        <dbReference type="Proteomes" id="UP000749646"/>
    </source>
</evidence>
<protein>
    <recommendedName>
        <fullName evidence="4">SRPBCC domain-containing protein</fullName>
    </recommendedName>
</protein>
<dbReference type="OrthoDB" id="509124at2759"/>
<dbReference type="AlphaFoldDB" id="A0A9P6LP31"/>
<gene>
    <name evidence="2" type="ORF">BGZ65_012370</name>
</gene>
<evidence type="ECO:0000256" key="1">
    <source>
        <dbReference type="SAM" id="MobiDB-lite"/>
    </source>
</evidence>
<dbReference type="EMBL" id="JAAAHW010011606">
    <property type="protein sequence ID" value="KAF9918858.1"/>
    <property type="molecule type" value="Genomic_DNA"/>
</dbReference>
<sequence length="177" mass="20104">MLDDIIRTSIEINADPATIYSILADLSRYHEWNPHMFEARGDIVVGQKIWIRVKAMDVQPTVIVADKDKQLTWSNILFGVPGLANGDHSFVITPLEYDDGDDDDSQEERDQEGGKETRTRRVLNSRLDNYETFWGMAVPALRLFGALDGFIADFERVNEALKKRAEEFVANDNANTN</sequence>
<name>A0A9P6LP31_9FUNG</name>
<accession>A0A9P6LP31</accession>
<evidence type="ECO:0008006" key="4">
    <source>
        <dbReference type="Google" id="ProtNLM"/>
    </source>
</evidence>
<comment type="caution">
    <text evidence="2">The sequence shown here is derived from an EMBL/GenBank/DDBJ whole genome shotgun (WGS) entry which is preliminary data.</text>
</comment>
<keyword evidence="3" id="KW-1185">Reference proteome</keyword>
<organism evidence="2 3">
    <name type="scientific">Modicella reniformis</name>
    <dbReference type="NCBI Taxonomy" id="1440133"/>
    <lineage>
        <taxon>Eukaryota</taxon>
        <taxon>Fungi</taxon>
        <taxon>Fungi incertae sedis</taxon>
        <taxon>Mucoromycota</taxon>
        <taxon>Mortierellomycotina</taxon>
        <taxon>Mortierellomycetes</taxon>
        <taxon>Mortierellales</taxon>
        <taxon>Mortierellaceae</taxon>
        <taxon>Modicella</taxon>
    </lineage>
</organism>
<proteinExistence type="predicted"/>
<feature type="compositionally biased region" description="Acidic residues" evidence="1">
    <location>
        <begin position="96"/>
        <end position="110"/>
    </location>
</feature>
<dbReference type="InterPro" id="IPR023393">
    <property type="entry name" value="START-like_dom_sf"/>
</dbReference>